<evidence type="ECO:0000256" key="6">
    <source>
        <dbReference type="SAM" id="MobiDB-lite"/>
    </source>
</evidence>
<dbReference type="GO" id="GO:0000118">
    <property type="term" value="C:histone deacetylase complex"/>
    <property type="evidence" value="ECO:0007669"/>
    <property type="project" value="TreeGrafter"/>
</dbReference>
<feature type="region of interest" description="Disordered" evidence="6">
    <location>
        <begin position="503"/>
        <end position="553"/>
    </location>
</feature>
<feature type="compositionally biased region" description="Pro residues" evidence="6">
    <location>
        <begin position="1365"/>
        <end position="1375"/>
    </location>
</feature>
<evidence type="ECO:0000256" key="5">
    <source>
        <dbReference type="PROSITE-ProRule" id="PRU00042"/>
    </source>
</evidence>
<evidence type="ECO:0000256" key="4">
    <source>
        <dbReference type="ARBA" id="ARBA00023242"/>
    </source>
</evidence>
<feature type="compositionally biased region" description="Polar residues" evidence="6">
    <location>
        <begin position="20"/>
        <end position="69"/>
    </location>
</feature>
<dbReference type="Gene3D" id="1.10.10.60">
    <property type="entry name" value="Homeodomain-like"/>
    <property type="match status" value="1"/>
</dbReference>
<dbReference type="PROSITE" id="PS51156">
    <property type="entry name" value="ELM2"/>
    <property type="match status" value="1"/>
</dbReference>
<evidence type="ECO:0000259" key="8">
    <source>
        <dbReference type="PROSITE" id="PS51156"/>
    </source>
</evidence>
<dbReference type="OrthoDB" id="5977959at2759"/>
<dbReference type="PANTHER" id="PTHR16089">
    <property type="entry name" value="REST COREPRESSOR COREST PROTEIN-RELATED"/>
    <property type="match status" value="1"/>
</dbReference>
<feature type="region of interest" description="Disordered" evidence="6">
    <location>
        <begin position="20"/>
        <end position="71"/>
    </location>
</feature>
<dbReference type="SMART" id="SM00355">
    <property type="entry name" value="ZnF_C2H2"/>
    <property type="match status" value="5"/>
</dbReference>
<dbReference type="SUPFAM" id="SSF46689">
    <property type="entry name" value="Homeodomain-like"/>
    <property type="match status" value="1"/>
</dbReference>
<keyword evidence="5" id="KW-0863">Zinc-finger</keyword>
<dbReference type="SUPFAM" id="SSF57667">
    <property type="entry name" value="beta-beta-alpha zinc fingers"/>
    <property type="match status" value="3"/>
</dbReference>
<feature type="region of interest" description="Disordered" evidence="6">
    <location>
        <begin position="1414"/>
        <end position="1496"/>
    </location>
</feature>
<feature type="compositionally biased region" description="Basic and acidic residues" evidence="6">
    <location>
        <begin position="850"/>
        <end position="868"/>
    </location>
</feature>
<dbReference type="PROSITE" id="PS51293">
    <property type="entry name" value="SANT"/>
    <property type="match status" value="1"/>
</dbReference>
<feature type="compositionally biased region" description="Polar residues" evidence="6">
    <location>
        <begin position="242"/>
        <end position="278"/>
    </location>
</feature>
<dbReference type="SMART" id="SM01189">
    <property type="entry name" value="ELM2"/>
    <property type="match status" value="1"/>
</dbReference>
<feature type="compositionally biased region" description="Basic and acidic residues" evidence="6">
    <location>
        <begin position="576"/>
        <end position="591"/>
    </location>
</feature>
<feature type="region of interest" description="Disordered" evidence="6">
    <location>
        <begin position="364"/>
        <end position="400"/>
    </location>
</feature>
<name>A0A7M6DLE9_9CNID</name>
<dbReference type="SMART" id="SM00717">
    <property type="entry name" value="SANT"/>
    <property type="match status" value="1"/>
</dbReference>
<evidence type="ECO:0000313" key="11">
    <source>
        <dbReference type="Proteomes" id="UP000594262"/>
    </source>
</evidence>
<keyword evidence="5" id="KW-0479">Metal-binding</keyword>
<dbReference type="InterPro" id="IPR051066">
    <property type="entry name" value="Trans_reg/Corepressor"/>
</dbReference>
<feature type="domain" description="C2H2-type" evidence="7">
    <location>
        <begin position="1401"/>
        <end position="1428"/>
    </location>
</feature>
<dbReference type="InterPro" id="IPR000949">
    <property type="entry name" value="ELM2_dom"/>
</dbReference>
<feature type="region of interest" description="Disordered" evidence="6">
    <location>
        <begin position="833"/>
        <end position="996"/>
    </location>
</feature>
<dbReference type="InterPro" id="IPR013087">
    <property type="entry name" value="Znf_C2H2_type"/>
</dbReference>
<organism evidence="10 11">
    <name type="scientific">Clytia hemisphaerica</name>
    <dbReference type="NCBI Taxonomy" id="252671"/>
    <lineage>
        <taxon>Eukaryota</taxon>
        <taxon>Metazoa</taxon>
        <taxon>Cnidaria</taxon>
        <taxon>Hydrozoa</taxon>
        <taxon>Hydroidolina</taxon>
        <taxon>Leptothecata</taxon>
        <taxon>Obeliida</taxon>
        <taxon>Clytiidae</taxon>
        <taxon>Clytia</taxon>
    </lineage>
</organism>
<dbReference type="RefSeq" id="XP_066916717.1">
    <property type="nucleotide sequence ID" value="XM_067060616.1"/>
</dbReference>
<feature type="compositionally biased region" description="Polar residues" evidence="6">
    <location>
        <begin position="364"/>
        <end position="375"/>
    </location>
</feature>
<evidence type="ECO:0000259" key="9">
    <source>
        <dbReference type="PROSITE" id="PS51293"/>
    </source>
</evidence>
<dbReference type="Gene3D" id="4.10.1240.50">
    <property type="match status" value="1"/>
</dbReference>
<evidence type="ECO:0000256" key="3">
    <source>
        <dbReference type="ARBA" id="ARBA00023163"/>
    </source>
</evidence>
<dbReference type="InterPro" id="IPR017884">
    <property type="entry name" value="SANT_dom"/>
</dbReference>
<dbReference type="InterPro" id="IPR001005">
    <property type="entry name" value="SANT/Myb"/>
</dbReference>
<feature type="domain" description="C2H2-type" evidence="7">
    <location>
        <begin position="398"/>
        <end position="425"/>
    </location>
</feature>
<protein>
    <submittedName>
        <fullName evidence="10">Uncharacterized protein</fullName>
    </submittedName>
</protein>
<evidence type="ECO:0000256" key="2">
    <source>
        <dbReference type="ARBA" id="ARBA00023015"/>
    </source>
</evidence>
<dbReference type="EnsemblMetazoa" id="CLYHEMT014907.3">
    <property type="protein sequence ID" value="CLYHEMP014907.3"/>
    <property type="gene ID" value="CLYHEMG014907"/>
</dbReference>
<dbReference type="Pfam" id="PF13912">
    <property type="entry name" value="zf-C2H2_6"/>
    <property type="match status" value="2"/>
</dbReference>
<feature type="region of interest" description="Disordered" evidence="6">
    <location>
        <begin position="1341"/>
        <end position="1382"/>
    </location>
</feature>
<feature type="region of interest" description="Disordered" evidence="6">
    <location>
        <begin position="1084"/>
        <end position="1108"/>
    </location>
</feature>
<evidence type="ECO:0000256" key="1">
    <source>
        <dbReference type="ARBA" id="ARBA00004123"/>
    </source>
</evidence>
<feature type="domain" description="C2H2-type" evidence="7">
    <location>
        <begin position="1318"/>
        <end position="1347"/>
    </location>
</feature>
<feature type="compositionally biased region" description="Basic and acidic residues" evidence="6">
    <location>
        <begin position="928"/>
        <end position="961"/>
    </location>
</feature>
<feature type="compositionally biased region" description="Low complexity" evidence="6">
    <location>
        <begin position="1445"/>
        <end position="1464"/>
    </location>
</feature>
<dbReference type="InterPro" id="IPR009057">
    <property type="entry name" value="Homeodomain-like_sf"/>
</dbReference>
<keyword evidence="5" id="KW-0862">Zinc</keyword>
<comment type="subcellular location">
    <subcellularLocation>
        <location evidence="1">Nucleus</location>
    </subcellularLocation>
</comment>
<feature type="compositionally biased region" description="Polar residues" evidence="6">
    <location>
        <begin position="1053"/>
        <end position="1063"/>
    </location>
</feature>
<dbReference type="PANTHER" id="PTHR16089:SF40">
    <property type="entry name" value="SUPPRESSOR OF ACTIVATED EGL-4 PROTEIN 1"/>
    <property type="match status" value="1"/>
</dbReference>
<feature type="compositionally biased region" description="Pro residues" evidence="6">
    <location>
        <begin position="1471"/>
        <end position="1488"/>
    </location>
</feature>
<dbReference type="PROSITE" id="PS00028">
    <property type="entry name" value="ZINC_FINGER_C2H2_1"/>
    <property type="match status" value="5"/>
</dbReference>
<feature type="region of interest" description="Disordered" evidence="6">
    <location>
        <begin position="242"/>
        <end position="328"/>
    </location>
</feature>
<feature type="compositionally biased region" description="Basic residues" evidence="6">
    <location>
        <begin position="1414"/>
        <end position="1424"/>
    </location>
</feature>
<keyword evidence="2" id="KW-0805">Transcription regulation</keyword>
<feature type="compositionally biased region" description="Low complexity" evidence="6">
    <location>
        <begin position="1084"/>
        <end position="1097"/>
    </location>
</feature>
<evidence type="ECO:0000259" key="7">
    <source>
        <dbReference type="PROSITE" id="PS50157"/>
    </source>
</evidence>
<feature type="domain" description="C2H2-type" evidence="7">
    <location>
        <begin position="426"/>
        <end position="453"/>
    </location>
</feature>
<dbReference type="GO" id="GO:0003714">
    <property type="term" value="F:transcription corepressor activity"/>
    <property type="evidence" value="ECO:0007669"/>
    <property type="project" value="TreeGrafter"/>
</dbReference>
<keyword evidence="3" id="KW-0804">Transcription</keyword>
<sequence>MVHGVIFIIVEKMNADKISNQEIKPEGTNQNDNSGDINQNFLNDGSTRFSAQSQTQKAYSRGLNNSKPSPDSGWTFPNLMNSPMIPQGLIPHSQADRNLSNLHLPLNKPADNYNPAIFTDAYQPKMISPLVEMNLRKQFFLQQQQHYHQMQNVHHQSQFFNNSAYNASPVTNIAFNGISKENGSHNRSHPVITPNVENKNGSSLPSFATLTSGIQVAESPQYYAAVTAQQMNTYLSMLQKSQPKIPSNNGITLPSPSKNASLEISKTQSCTSENITNETIKRDKVSTSKPASSQIRPKRPTLLGHLKSMDQNRNKSNGPTYGNPSYRSVLPSMEKQEDKFNPQRPSHLGSTFVPQTQFLSVNVSHANDRPSSPGHQSPYSLSSTSSPAGSDKGKNPNNVCNQCGKMFSSSSALVKHKLTHSEERKFVCPICSRGFKRQDHLNGHMITHREKKPHECHFADCGKSYCDMRSLRRHLESHHSSPPGGTTPGYLPKLMLYPELSAEERKERETQIQENRLHVPEEPPRPSSAPLVVPPEPKRIQRTRRSSSGEETHMQLDPAMIREIEQRKHGNPFQRRTREESDEYIKPREETPPLGISPQSSGIASLPSHLLKTVVSSAANHRYSNIENHKREMEERRVEYGKHFQRDFKPPTSTSQTGKHESPYNYPPGLTPRSSLTPQGHPPRPTNAQGTMPYLLNIRNPFGLSPHGAYPSQQNEEFSKISKSEAEARHQAVSTYLQMWASGQHNMPPEQIFSMFPGGRGGPPRGNHRTNHPQTPTDAIAIAVAAAKEPNDRHPYAGRDGIYGIHPANAKWQSVMQDDSITMEKDSKVNSYYHNTQGNVHDNYAKRPTPTKERNIIDEPFKPSESNHKYQNNNNNNNINRFFDRPAPHLDPLKGREYAHPSHVYENKRRELDSKVFDTSRHPALSSTRDHSPHRYDPRYPTSRDELNNRLSEPPHLRVETAEGLASGSALSPNRKRPRPGPIIIPPAVNNRSIPTTISPSRHFAAFPKGIYTPPAMLSPRSIFFNPPFNAPRHHPNAPHTPGRMQLSKRRSSSFNEPQPLNTSQQQLQLKQLEQQQIQQQQQSVVQQTPKQTTPVSAEPSTVTPTNEEEINVTTVASDPTEPKINVGPEFQAVLPHVLNRTEAQKDSHRASLMWSPLKEDEQKQKEVEAYLDMACSLVLYGGSNNKEYALHILQRTRGNVKEAVRLLLSRRHILRADDPNADYHYSGSVRWTAKERLAFRQAYRSKGKIFMGIQKEVETKSVQQCVEFYYLWKAMHPESFRARTRMVEVESEQDDEEVPPTPTAAVAPLSTLREPVFECDYPECRARFVSRQALNGHIRVHGGSFTKPSDTRRAKTKAADGSSPRPPGDGLPSPPKKKKVAAPDPSIIITNTSEGPQQQFQCKVCGRVFSKVKSRSAHMKTHVKRDENNKPIKSAKATAKQKQKQLQQQQRQQQQQQQQLQQQFGEHSMPPYPPQPTHPGPPQPPSNPMTVFAHA</sequence>
<feature type="region of interest" description="Disordered" evidence="6">
    <location>
        <begin position="565"/>
        <end position="601"/>
    </location>
</feature>
<dbReference type="Gene3D" id="3.30.160.60">
    <property type="entry name" value="Classic Zinc Finger"/>
    <property type="match status" value="3"/>
</dbReference>
<feature type="domain" description="ELM2" evidence="8">
    <location>
        <begin position="1123"/>
        <end position="1212"/>
    </location>
</feature>
<feature type="region of interest" description="Disordered" evidence="6">
    <location>
        <begin position="1028"/>
        <end position="1072"/>
    </location>
</feature>
<proteinExistence type="predicted"/>
<keyword evidence="4" id="KW-0539">Nucleus</keyword>
<dbReference type="GO" id="GO:0008270">
    <property type="term" value="F:zinc ion binding"/>
    <property type="evidence" value="ECO:0007669"/>
    <property type="project" value="UniProtKB-KW"/>
</dbReference>
<feature type="domain" description="SANT" evidence="9">
    <location>
        <begin position="1227"/>
        <end position="1278"/>
    </location>
</feature>
<feature type="region of interest" description="Disordered" evidence="6">
    <location>
        <begin position="642"/>
        <end position="692"/>
    </location>
</feature>
<dbReference type="Pfam" id="PF01448">
    <property type="entry name" value="ELM2"/>
    <property type="match status" value="1"/>
</dbReference>
<dbReference type="PROSITE" id="PS50157">
    <property type="entry name" value="ZINC_FINGER_C2H2_2"/>
    <property type="match status" value="5"/>
</dbReference>
<keyword evidence="11" id="KW-1185">Reference proteome</keyword>
<dbReference type="Pfam" id="PF00096">
    <property type="entry name" value="zf-C2H2"/>
    <property type="match status" value="2"/>
</dbReference>
<dbReference type="GO" id="GO:0005667">
    <property type="term" value="C:transcription regulator complex"/>
    <property type="evidence" value="ECO:0007669"/>
    <property type="project" value="TreeGrafter"/>
</dbReference>
<dbReference type="InterPro" id="IPR036236">
    <property type="entry name" value="Znf_C2H2_sf"/>
</dbReference>
<feature type="domain" description="C2H2-type" evidence="7">
    <location>
        <begin position="454"/>
        <end position="483"/>
    </location>
</feature>
<accession>A0A7M6DLE9</accession>
<dbReference type="GO" id="GO:0006357">
    <property type="term" value="P:regulation of transcription by RNA polymerase II"/>
    <property type="evidence" value="ECO:0007669"/>
    <property type="project" value="TreeGrafter"/>
</dbReference>
<dbReference type="GeneID" id="136803890"/>
<feature type="compositionally biased region" description="Polar residues" evidence="6">
    <location>
        <begin position="314"/>
        <end position="326"/>
    </location>
</feature>
<feature type="compositionally biased region" description="Basic and acidic residues" evidence="6">
    <location>
        <begin position="503"/>
        <end position="524"/>
    </location>
</feature>
<feature type="compositionally biased region" description="Low complexity" evidence="6">
    <location>
        <begin position="377"/>
        <end position="390"/>
    </location>
</feature>
<feature type="compositionally biased region" description="Polar residues" evidence="6">
    <location>
        <begin position="1099"/>
        <end position="1108"/>
    </location>
</feature>
<feature type="compositionally biased region" description="Basic and acidic residues" evidence="6">
    <location>
        <begin position="882"/>
        <end position="921"/>
    </location>
</feature>
<reference evidence="10" key="1">
    <citation type="submission" date="2021-01" db="UniProtKB">
        <authorList>
            <consortium name="EnsemblMetazoa"/>
        </authorList>
    </citation>
    <scope>IDENTIFICATION</scope>
</reference>
<dbReference type="FunFam" id="3.30.160.60:FF:000656">
    <property type="entry name" value="Zinc finger protein 541"/>
    <property type="match status" value="1"/>
</dbReference>
<dbReference type="Proteomes" id="UP000594262">
    <property type="component" value="Unplaced"/>
</dbReference>
<evidence type="ECO:0000313" key="10">
    <source>
        <dbReference type="EnsemblMetazoa" id="CLYHEMP014907.3"/>
    </source>
</evidence>